<evidence type="ECO:0000259" key="8">
    <source>
        <dbReference type="Pfam" id="PF02687"/>
    </source>
</evidence>
<evidence type="ECO:0000313" key="9">
    <source>
        <dbReference type="EMBL" id="MFC0395331.1"/>
    </source>
</evidence>
<evidence type="ECO:0000256" key="7">
    <source>
        <dbReference type="SAM" id="Phobius"/>
    </source>
</evidence>
<dbReference type="RefSeq" id="WP_204816446.1">
    <property type="nucleotide sequence ID" value="NZ_JANHOF010000001.1"/>
</dbReference>
<keyword evidence="2" id="KW-1003">Cell membrane</keyword>
<dbReference type="PANTHER" id="PTHR30572:SF4">
    <property type="entry name" value="ABC TRANSPORTER PERMEASE YTRF"/>
    <property type="match status" value="1"/>
</dbReference>
<gene>
    <name evidence="9" type="ORF">ACFFJ8_28675</name>
</gene>
<dbReference type="EMBL" id="JBHLVF010000041">
    <property type="protein sequence ID" value="MFC0395331.1"/>
    <property type="molecule type" value="Genomic_DNA"/>
</dbReference>
<feature type="transmembrane region" description="Helical" evidence="7">
    <location>
        <begin position="461"/>
        <end position="481"/>
    </location>
</feature>
<evidence type="ECO:0000256" key="2">
    <source>
        <dbReference type="ARBA" id="ARBA00022475"/>
    </source>
</evidence>
<feature type="transmembrane region" description="Helical" evidence="7">
    <location>
        <begin position="21"/>
        <end position="41"/>
    </location>
</feature>
<keyword evidence="5 7" id="KW-0472">Membrane</keyword>
<dbReference type="InterPro" id="IPR050250">
    <property type="entry name" value="Macrolide_Exporter_MacB"/>
</dbReference>
<evidence type="ECO:0000256" key="1">
    <source>
        <dbReference type="ARBA" id="ARBA00004651"/>
    </source>
</evidence>
<keyword evidence="10" id="KW-1185">Reference proteome</keyword>
<feature type="transmembrane region" description="Helical" evidence="7">
    <location>
        <begin position="374"/>
        <end position="400"/>
    </location>
</feature>
<comment type="subcellular location">
    <subcellularLocation>
        <location evidence="1">Cell membrane</location>
        <topology evidence="1">Multi-pass membrane protein</topology>
    </subcellularLocation>
</comment>
<dbReference type="Pfam" id="PF02687">
    <property type="entry name" value="FtsX"/>
    <property type="match status" value="2"/>
</dbReference>
<evidence type="ECO:0000256" key="6">
    <source>
        <dbReference type="ARBA" id="ARBA00038076"/>
    </source>
</evidence>
<proteinExistence type="inferred from homology"/>
<feature type="transmembrane region" description="Helical" evidence="7">
    <location>
        <begin position="274"/>
        <end position="295"/>
    </location>
</feature>
<evidence type="ECO:0000256" key="4">
    <source>
        <dbReference type="ARBA" id="ARBA00022989"/>
    </source>
</evidence>
<keyword evidence="3 7" id="KW-0812">Transmembrane</keyword>
<feature type="transmembrane region" description="Helical" evidence="7">
    <location>
        <begin position="517"/>
        <end position="541"/>
    </location>
</feature>
<dbReference type="InterPro" id="IPR003838">
    <property type="entry name" value="ABC3_permease_C"/>
</dbReference>
<protein>
    <submittedName>
        <fullName evidence="9">FtsX-like permease family protein</fullName>
    </submittedName>
</protein>
<evidence type="ECO:0000256" key="3">
    <source>
        <dbReference type="ARBA" id="ARBA00022692"/>
    </source>
</evidence>
<reference evidence="9 10" key="1">
    <citation type="submission" date="2024-09" db="EMBL/GenBank/DDBJ databases">
        <authorList>
            <person name="Sun Q."/>
            <person name="Mori K."/>
        </authorList>
    </citation>
    <scope>NUCLEOTIDE SEQUENCE [LARGE SCALE GENOMIC DNA]</scope>
    <source>
        <strain evidence="9 10">CCM 4839</strain>
    </source>
</reference>
<evidence type="ECO:0000313" key="10">
    <source>
        <dbReference type="Proteomes" id="UP001589818"/>
    </source>
</evidence>
<comment type="similarity">
    <text evidence="6">Belongs to the ABC-4 integral membrane protein family.</text>
</comment>
<feature type="transmembrane region" description="Helical" evidence="7">
    <location>
        <begin position="837"/>
        <end position="859"/>
    </location>
</feature>
<feature type="domain" description="ABC3 transporter permease C-terminal" evidence="8">
    <location>
        <begin position="278"/>
        <end position="398"/>
    </location>
</feature>
<evidence type="ECO:0000256" key="5">
    <source>
        <dbReference type="ARBA" id="ARBA00023136"/>
    </source>
</evidence>
<comment type="caution">
    <text evidence="9">The sequence shown here is derived from an EMBL/GenBank/DDBJ whole genome shotgun (WGS) entry which is preliminary data.</text>
</comment>
<name>A0ABV6JHE2_9BACL</name>
<feature type="transmembrane region" description="Helical" evidence="7">
    <location>
        <begin position="890"/>
        <end position="908"/>
    </location>
</feature>
<feature type="transmembrane region" description="Helical" evidence="7">
    <location>
        <begin position="794"/>
        <end position="816"/>
    </location>
</feature>
<feature type="transmembrane region" description="Helical" evidence="7">
    <location>
        <begin position="430"/>
        <end position="449"/>
    </location>
</feature>
<accession>A0ABV6JHE2</accession>
<dbReference type="Proteomes" id="UP001589818">
    <property type="component" value="Unassembled WGS sequence"/>
</dbReference>
<organism evidence="9 10">
    <name type="scientific">Paenibacillus mendelii</name>
    <dbReference type="NCBI Taxonomy" id="206163"/>
    <lineage>
        <taxon>Bacteria</taxon>
        <taxon>Bacillati</taxon>
        <taxon>Bacillota</taxon>
        <taxon>Bacilli</taxon>
        <taxon>Bacillales</taxon>
        <taxon>Paenibacillaceae</taxon>
        <taxon>Paenibacillus</taxon>
    </lineage>
</organism>
<keyword evidence="4 7" id="KW-1133">Transmembrane helix</keyword>
<feature type="transmembrane region" description="Helical" evidence="7">
    <location>
        <begin position="327"/>
        <end position="354"/>
    </location>
</feature>
<sequence>MIGTRLVWKMAWENMRRQWKQTLLTTAAGAIGALLIAVSFVNYQSVKHSGDAWIDARFGPIDWELRPKNEQTSEFTAEEAESIIAEYKQGGAAIRFLPVIQGDSTLIAGSQAGSEQQRSKTGMLVIGLSGQRAKSFDSTQPEVWGRDLRFDEAVIDEDTALDMDIRQGDAIQLMDHEGKRQLFQVRLAAKQTGLTGFRGGNAAAAGTVIVSEEAARKLVGMKQPGYHTLLAGRTDPGLPVAGFTYYGKSDSAIFQLRLLKYEAENKADNLNISFIVSMISGVAVASSALLMRQVLIMIAEGRRGMYGVLRAIGISRRQIGGIFAAEALLLSIFSAAAGTLLGTAGGYALVKLFYGVYSEELSRISGANIPVTPYVSIAGTVQLFAVIAIFLGMIAVVVAWKAGRIRIVDALRDGTAGAASYPGRKSKRRFVLLIGCAIVVAAHLYQSLIAPPELSGSRIGAVLFLWLCGCIGAVILILHAVSGGAGMIGAIARRLGFPDVSVLLAVKYPNAHRSRTLTISLLFAFVMMTITFMSSISTMVLTVNDVDRNNQTMLGFGGYAGYTTPEQKASILSVIERDKQIADSITSVTTVEPYMLLMEERGSAQAVIPVTEALVRGGGLKLIERDARFESDEDVWKAVMNDPAYIVLPITDRDVSLVGTGTDAQTRIKTGDRITLPVYENKLRSSKDEWKPLTEQSFVVAGFADENSDNKARIQVYDATYVNEEVHRQLRKYGHKWPNQDELGFVLVQFDYRHVETAQRLKDRFVVNGIMTFQAPYSDNAAEQLVNRQLFRGFIGFTALSALIGLLGLAVVQFRAVRERSRAIAMMSCMGLSGAQITRMFVLEGSIVAASGLLTGWAVGTTGSNLFIHTLSQDVKPYEEAIPFHYPYDMIVPMLLGLLLAALLINIGPARSALKLTPADALRSSEE</sequence>
<dbReference type="PANTHER" id="PTHR30572">
    <property type="entry name" value="MEMBRANE COMPONENT OF TRANSPORTER-RELATED"/>
    <property type="match status" value="1"/>
</dbReference>
<feature type="domain" description="ABC3 transporter permease C-terminal" evidence="8">
    <location>
        <begin position="797"/>
        <end position="917"/>
    </location>
</feature>